<keyword evidence="13" id="KW-1185">Reference proteome</keyword>
<dbReference type="OrthoDB" id="9807089at2"/>
<dbReference type="GO" id="GO:0003700">
    <property type="term" value="F:DNA-binding transcription factor activity"/>
    <property type="evidence" value="ECO:0007669"/>
    <property type="project" value="UniProtKB-UniRule"/>
</dbReference>
<dbReference type="HAMAP" id="MF_00173">
    <property type="entry name" value="Arg_repressor"/>
    <property type="match status" value="1"/>
</dbReference>
<dbReference type="PANTHER" id="PTHR34471:SF1">
    <property type="entry name" value="ARGININE REPRESSOR"/>
    <property type="match status" value="1"/>
</dbReference>
<comment type="function">
    <text evidence="9">Regulates arginine biosynthesis genes.</text>
</comment>
<comment type="caution">
    <text evidence="12">The sequence shown here is derived from an EMBL/GenBank/DDBJ whole genome shotgun (WGS) entry which is preliminary data.</text>
</comment>
<dbReference type="InterPro" id="IPR036388">
    <property type="entry name" value="WH-like_DNA-bd_sf"/>
</dbReference>
<dbReference type="STRING" id="266762.HQ36_02440"/>
<dbReference type="GO" id="GO:0006526">
    <property type="term" value="P:L-arginine biosynthetic process"/>
    <property type="evidence" value="ECO:0007669"/>
    <property type="project" value="UniProtKB-UniPathway"/>
</dbReference>
<comment type="similarity">
    <text evidence="3 9">Belongs to the ArgR family.</text>
</comment>
<sequence>MASPKDYRQALICRLIKSNNISDQKMLQKLLQANGVTAGQGTISRDLLELHITKERYASSGKPTYYSLPDERVQISEEMVRFIGTKGFRSLQISGNLSVIKTDPGYASCIACEIDALHSPVVLGTVAGHDTILIIHAENTPRPHIRKTLGEVIPELLEP</sequence>
<dbReference type="Proteomes" id="UP000030134">
    <property type="component" value="Unassembled WGS sequence"/>
</dbReference>
<keyword evidence="9" id="KW-0678">Repressor</keyword>
<dbReference type="AlphaFoldDB" id="A0A0A2G5I0"/>
<feature type="domain" description="Arginine repressor C-terminal" evidence="11">
    <location>
        <begin position="88"/>
        <end position="149"/>
    </location>
</feature>
<proteinExistence type="inferred from homology"/>
<dbReference type="EMBL" id="JQZW01000006">
    <property type="protein sequence ID" value="KGN98486.1"/>
    <property type="molecule type" value="Genomic_DNA"/>
</dbReference>
<feature type="domain" description="Arginine repressor DNA-binding" evidence="10">
    <location>
        <begin position="5"/>
        <end position="71"/>
    </location>
</feature>
<evidence type="ECO:0000313" key="13">
    <source>
        <dbReference type="Proteomes" id="UP000030134"/>
    </source>
</evidence>
<dbReference type="RefSeq" id="WP_025843098.1">
    <property type="nucleotide sequence ID" value="NZ_JQZW01000006.1"/>
</dbReference>
<dbReference type="GO" id="GO:0034618">
    <property type="term" value="F:arginine binding"/>
    <property type="evidence" value="ECO:0007669"/>
    <property type="project" value="InterPro"/>
</dbReference>
<keyword evidence="8 9" id="KW-0804">Transcription</keyword>
<dbReference type="InterPro" id="IPR036390">
    <property type="entry name" value="WH_DNA-bd_sf"/>
</dbReference>
<evidence type="ECO:0000256" key="7">
    <source>
        <dbReference type="ARBA" id="ARBA00023125"/>
    </source>
</evidence>
<protein>
    <recommendedName>
        <fullName evidence="4 9">Arginine repressor</fullName>
    </recommendedName>
</protein>
<dbReference type="GO" id="GO:0005737">
    <property type="term" value="C:cytoplasm"/>
    <property type="evidence" value="ECO:0007669"/>
    <property type="project" value="UniProtKB-SubCell"/>
</dbReference>
<dbReference type="SUPFAM" id="SSF55252">
    <property type="entry name" value="C-terminal domain of arginine repressor"/>
    <property type="match status" value="1"/>
</dbReference>
<gene>
    <name evidence="9" type="primary">argR</name>
    <name evidence="12" type="ORF">HQ36_02440</name>
</gene>
<keyword evidence="9" id="KW-0055">Arginine biosynthesis</keyword>
<dbReference type="UniPathway" id="UPA00068"/>
<keyword evidence="9" id="KW-0028">Amino-acid biosynthesis</keyword>
<evidence type="ECO:0000313" key="12">
    <source>
        <dbReference type="EMBL" id="KGN98486.1"/>
    </source>
</evidence>
<keyword evidence="5 9" id="KW-0963">Cytoplasm</keyword>
<dbReference type="InterPro" id="IPR036251">
    <property type="entry name" value="Arg_repress_C_sf"/>
</dbReference>
<dbReference type="PANTHER" id="PTHR34471">
    <property type="entry name" value="ARGININE REPRESSOR"/>
    <property type="match status" value="1"/>
</dbReference>
<dbReference type="Gene3D" id="3.30.1360.40">
    <property type="match status" value="1"/>
</dbReference>
<evidence type="ECO:0000259" key="11">
    <source>
        <dbReference type="Pfam" id="PF02863"/>
    </source>
</evidence>
<dbReference type="Pfam" id="PF01316">
    <property type="entry name" value="Arg_repressor"/>
    <property type="match status" value="1"/>
</dbReference>
<evidence type="ECO:0000256" key="2">
    <source>
        <dbReference type="ARBA" id="ARBA00005040"/>
    </source>
</evidence>
<keyword evidence="7 9" id="KW-0238">DNA-binding</keyword>
<dbReference type="GO" id="GO:0003677">
    <property type="term" value="F:DNA binding"/>
    <property type="evidence" value="ECO:0007669"/>
    <property type="project" value="UniProtKB-KW"/>
</dbReference>
<name>A0A0A2G5I0_9PORP</name>
<comment type="pathway">
    <text evidence="2 9">Amino-acid biosynthesis; L-arginine biosynthesis [regulation].</text>
</comment>
<evidence type="ECO:0000256" key="3">
    <source>
        <dbReference type="ARBA" id="ARBA00008316"/>
    </source>
</evidence>
<evidence type="ECO:0000256" key="5">
    <source>
        <dbReference type="ARBA" id="ARBA00022490"/>
    </source>
</evidence>
<dbReference type="PRINTS" id="PR01467">
    <property type="entry name" value="ARGREPRESSOR"/>
</dbReference>
<evidence type="ECO:0000259" key="10">
    <source>
        <dbReference type="Pfam" id="PF01316"/>
    </source>
</evidence>
<dbReference type="Gene3D" id="1.10.10.10">
    <property type="entry name" value="Winged helix-like DNA-binding domain superfamily/Winged helix DNA-binding domain"/>
    <property type="match status" value="1"/>
</dbReference>
<reference evidence="12 13" key="1">
    <citation type="submission" date="2014-08" db="EMBL/GenBank/DDBJ databases">
        <title>Porphyromonas gingivicanis strain:COT-022_OH1391 Genome sequencing.</title>
        <authorList>
            <person name="Wallis C."/>
            <person name="Deusch O."/>
            <person name="O'Flynn C."/>
            <person name="Davis I."/>
            <person name="Jospin G."/>
            <person name="Darling A.E."/>
            <person name="Coil D.A."/>
            <person name="Alexiev A."/>
            <person name="Horsfall A."/>
            <person name="Kirkwood N."/>
            <person name="Harris S."/>
            <person name="Eisen J.A."/>
        </authorList>
    </citation>
    <scope>NUCLEOTIDE SEQUENCE [LARGE SCALE GENOMIC DNA]</scope>
    <source>
        <strain evidence="13">COT-022 OH1391</strain>
    </source>
</reference>
<dbReference type="InterPro" id="IPR020899">
    <property type="entry name" value="Arg_repress_C"/>
</dbReference>
<evidence type="ECO:0000256" key="9">
    <source>
        <dbReference type="HAMAP-Rule" id="MF_00173"/>
    </source>
</evidence>
<accession>A0A0A2G5I0</accession>
<dbReference type="GO" id="GO:1900079">
    <property type="term" value="P:regulation of arginine biosynthetic process"/>
    <property type="evidence" value="ECO:0007669"/>
    <property type="project" value="UniProtKB-UniRule"/>
</dbReference>
<dbReference type="GO" id="GO:0051259">
    <property type="term" value="P:protein complex oligomerization"/>
    <property type="evidence" value="ECO:0007669"/>
    <property type="project" value="InterPro"/>
</dbReference>
<dbReference type="SUPFAM" id="SSF46785">
    <property type="entry name" value="Winged helix' DNA-binding domain"/>
    <property type="match status" value="1"/>
</dbReference>
<dbReference type="Pfam" id="PF02863">
    <property type="entry name" value="Arg_repressor_C"/>
    <property type="match status" value="1"/>
</dbReference>
<dbReference type="InterPro" id="IPR020900">
    <property type="entry name" value="Arg_repress_DNA-bd"/>
</dbReference>
<dbReference type="eggNOG" id="COG1438">
    <property type="taxonomic scope" value="Bacteria"/>
</dbReference>
<evidence type="ECO:0000256" key="4">
    <source>
        <dbReference type="ARBA" id="ARBA00021148"/>
    </source>
</evidence>
<keyword evidence="6 9" id="KW-0805">Transcription regulation</keyword>
<dbReference type="InterPro" id="IPR001669">
    <property type="entry name" value="Arg_repress"/>
</dbReference>
<evidence type="ECO:0000256" key="8">
    <source>
        <dbReference type="ARBA" id="ARBA00023163"/>
    </source>
</evidence>
<evidence type="ECO:0000256" key="1">
    <source>
        <dbReference type="ARBA" id="ARBA00004496"/>
    </source>
</evidence>
<evidence type="ECO:0000256" key="6">
    <source>
        <dbReference type="ARBA" id="ARBA00023015"/>
    </source>
</evidence>
<organism evidence="12 13">
    <name type="scientific">Porphyromonas gingivicanis</name>
    <dbReference type="NCBI Taxonomy" id="266762"/>
    <lineage>
        <taxon>Bacteria</taxon>
        <taxon>Pseudomonadati</taxon>
        <taxon>Bacteroidota</taxon>
        <taxon>Bacteroidia</taxon>
        <taxon>Bacteroidales</taxon>
        <taxon>Porphyromonadaceae</taxon>
        <taxon>Porphyromonas</taxon>
    </lineage>
</organism>
<comment type="subcellular location">
    <subcellularLocation>
        <location evidence="1 9">Cytoplasm</location>
    </subcellularLocation>
</comment>